<proteinExistence type="predicted"/>
<reference evidence="2 3" key="1">
    <citation type="submission" date="2023-03" db="EMBL/GenBank/DDBJ databases">
        <title>High recombination rates correlate with genetic variation in Cardiocondyla obscurior ants.</title>
        <authorList>
            <person name="Errbii M."/>
        </authorList>
    </citation>
    <scope>NUCLEOTIDE SEQUENCE [LARGE SCALE GENOMIC DNA]</scope>
    <source>
        <strain evidence="2">Alpha-2009</strain>
        <tissue evidence="2">Whole body</tissue>
    </source>
</reference>
<name>A0AAW2GPD4_9HYME</name>
<evidence type="ECO:0000313" key="2">
    <source>
        <dbReference type="EMBL" id="KAL0129007.1"/>
    </source>
</evidence>
<evidence type="ECO:0000256" key="1">
    <source>
        <dbReference type="SAM" id="MobiDB-lite"/>
    </source>
</evidence>
<evidence type="ECO:0000313" key="3">
    <source>
        <dbReference type="Proteomes" id="UP001430953"/>
    </source>
</evidence>
<organism evidence="2 3">
    <name type="scientific">Cardiocondyla obscurior</name>
    <dbReference type="NCBI Taxonomy" id="286306"/>
    <lineage>
        <taxon>Eukaryota</taxon>
        <taxon>Metazoa</taxon>
        <taxon>Ecdysozoa</taxon>
        <taxon>Arthropoda</taxon>
        <taxon>Hexapoda</taxon>
        <taxon>Insecta</taxon>
        <taxon>Pterygota</taxon>
        <taxon>Neoptera</taxon>
        <taxon>Endopterygota</taxon>
        <taxon>Hymenoptera</taxon>
        <taxon>Apocrita</taxon>
        <taxon>Aculeata</taxon>
        <taxon>Formicoidea</taxon>
        <taxon>Formicidae</taxon>
        <taxon>Myrmicinae</taxon>
        <taxon>Cardiocondyla</taxon>
    </lineage>
</organism>
<protein>
    <submittedName>
        <fullName evidence="2">Uncharacterized protein</fullName>
    </submittedName>
</protein>
<accession>A0AAW2GPD4</accession>
<comment type="caution">
    <text evidence="2">The sequence shown here is derived from an EMBL/GenBank/DDBJ whole genome shotgun (WGS) entry which is preliminary data.</text>
</comment>
<keyword evidence="3" id="KW-1185">Reference proteome</keyword>
<dbReference type="EMBL" id="JADYXP020000003">
    <property type="protein sequence ID" value="KAL0129007.1"/>
    <property type="molecule type" value="Genomic_DNA"/>
</dbReference>
<feature type="region of interest" description="Disordered" evidence="1">
    <location>
        <begin position="62"/>
        <end position="85"/>
    </location>
</feature>
<dbReference type="AlphaFoldDB" id="A0AAW2GPD4"/>
<sequence>MSKRFSPRTCLLFRSDLTQGSLDCRIRRANRVTFLAQCWTDLLDEMSHELRCRPRLRRFCLNDSPKSDGDAAGWRSPLARSDGPRIPGLMELFYRRLDFAGRSILYIRADDSARGGERHAKAC</sequence>
<gene>
    <name evidence="2" type="ORF">PUN28_004009</name>
</gene>
<dbReference type="Proteomes" id="UP001430953">
    <property type="component" value="Unassembled WGS sequence"/>
</dbReference>